<comment type="similarity">
    <text evidence="2 4">Belongs to the bacterial solute-binding protein 3 family.</text>
</comment>
<organism evidence="9 10">
    <name type="scientific">Candidatus Gottesmanbacteria bacterium GW2011_GWA2_43_14</name>
    <dbReference type="NCBI Taxonomy" id="1618443"/>
    <lineage>
        <taxon>Bacteria</taxon>
        <taxon>Candidatus Gottesmaniibacteriota</taxon>
    </lineage>
</organism>
<sequence>MPSDQDQTVPPEPSSVLSAASPIPSQPPVVPKRHHLWLIVLGLWFIVLLGAGLFYISSLSRKLVVEEKPSLPNVERIKNAGKIIIATDATYPPMEFVDDNQMMAGYDIDLGNKIAEKLGVKAEFSSILFDDIFNSLNRREADIILSSVTINEERKQTVDFSIPYLNAGQVIITLETENSIKSENDLSAKRIAVQKGTTSEDEALKAAPPDQVLLFDDFIGATDALIKGEADAIITDLTNAKGIVDSNQELKIAGEPFTEEEYGVVFRKNEDDLIAEINTALNSLRQQGYLVLLKQKWLE</sequence>
<reference evidence="9 10" key="1">
    <citation type="journal article" date="2015" name="Nature">
        <title>rRNA introns, odd ribosomes, and small enigmatic genomes across a large radiation of phyla.</title>
        <authorList>
            <person name="Brown C.T."/>
            <person name="Hug L.A."/>
            <person name="Thomas B.C."/>
            <person name="Sharon I."/>
            <person name="Castelle C.J."/>
            <person name="Singh A."/>
            <person name="Wilkins M.J."/>
            <person name="Williams K.H."/>
            <person name="Banfield J.F."/>
        </authorList>
    </citation>
    <scope>NUCLEOTIDE SEQUENCE [LARGE SCALE GENOMIC DNA]</scope>
</reference>
<protein>
    <submittedName>
        <fullName evidence="9">Amino acid ABC transporter substrate-binding protein, polar amino acid transport system substrate-binding protein</fullName>
    </submittedName>
</protein>
<dbReference type="InterPro" id="IPR001320">
    <property type="entry name" value="Iontro_rcpt_C"/>
</dbReference>
<dbReference type="InterPro" id="IPR001638">
    <property type="entry name" value="Solute-binding_3/MltF_N"/>
</dbReference>
<evidence type="ECO:0000313" key="9">
    <source>
        <dbReference type="EMBL" id="KKS98150.1"/>
    </source>
</evidence>
<dbReference type="EMBL" id="LCFP01000003">
    <property type="protein sequence ID" value="KKS98150.1"/>
    <property type="molecule type" value="Genomic_DNA"/>
</dbReference>
<feature type="region of interest" description="Disordered" evidence="5">
    <location>
        <begin position="1"/>
        <end position="23"/>
    </location>
</feature>
<evidence type="ECO:0000256" key="5">
    <source>
        <dbReference type="SAM" id="MobiDB-lite"/>
    </source>
</evidence>
<dbReference type="AlphaFoldDB" id="A0A0G1DJZ2"/>
<dbReference type="SMART" id="SM00062">
    <property type="entry name" value="PBPb"/>
    <property type="match status" value="1"/>
</dbReference>
<comment type="caution">
    <text evidence="9">The sequence shown here is derived from an EMBL/GenBank/DDBJ whole genome shotgun (WGS) entry which is preliminary data.</text>
</comment>
<evidence type="ECO:0000313" key="10">
    <source>
        <dbReference type="Proteomes" id="UP000034894"/>
    </source>
</evidence>
<dbReference type="GO" id="GO:0030313">
    <property type="term" value="C:cell envelope"/>
    <property type="evidence" value="ECO:0007669"/>
    <property type="project" value="UniProtKB-SubCell"/>
</dbReference>
<gene>
    <name evidence="9" type="ORF">UV73_C0003G0092</name>
</gene>
<dbReference type="Gene3D" id="3.40.190.10">
    <property type="entry name" value="Periplasmic binding protein-like II"/>
    <property type="match status" value="2"/>
</dbReference>
<feature type="transmembrane region" description="Helical" evidence="6">
    <location>
        <begin position="36"/>
        <end position="56"/>
    </location>
</feature>
<dbReference type="PANTHER" id="PTHR35936">
    <property type="entry name" value="MEMBRANE-BOUND LYTIC MUREIN TRANSGLYCOSYLASE F"/>
    <property type="match status" value="1"/>
</dbReference>
<dbReference type="GO" id="GO:0016020">
    <property type="term" value="C:membrane"/>
    <property type="evidence" value="ECO:0007669"/>
    <property type="project" value="InterPro"/>
</dbReference>
<evidence type="ECO:0000256" key="1">
    <source>
        <dbReference type="ARBA" id="ARBA00004196"/>
    </source>
</evidence>
<accession>A0A0G1DJZ2</accession>
<dbReference type="Proteomes" id="UP000034894">
    <property type="component" value="Unassembled WGS sequence"/>
</dbReference>
<comment type="subcellular location">
    <subcellularLocation>
        <location evidence="1">Cell envelope</location>
    </subcellularLocation>
</comment>
<keyword evidence="3" id="KW-0732">Signal</keyword>
<dbReference type="SUPFAM" id="SSF53850">
    <property type="entry name" value="Periplasmic binding protein-like II"/>
    <property type="match status" value="1"/>
</dbReference>
<evidence type="ECO:0000256" key="3">
    <source>
        <dbReference type="ARBA" id="ARBA00022729"/>
    </source>
</evidence>
<evidence type="ECO:0000259" key="8">
    <source>
        <dbReference type="SMART" id="SM00079"/>
    </source>
</evidence>
<keyword evidence="6" id="KW-0812">Transmembrane</keyword>
<keyword evidence="6" id="KW-1133">Transmembrane helix</keyword>
<dbReference type="InterPro" id="IPR018313">
    <property type="entry name" value="SBP_3_CS"/>
</dbReference>
<dbReference type="SMART" id="SM00079">
    <property type="entry name" value="PBPe"/>
    <property type="match status" value="1"/>
</dbReference>
<dbReference type="PROSITE" id="PS01039">
    <property type="entry name" value="SBP_BACTERIAL_3"/>
    <property type="match status" value="1"/>
</dbReference>
<evidence type="ECO:0000256" key="2">
    <source>
        <dbReference type="ARBA" id="ARBA00010333"/>
    </source>
</evidence>
<dbReference type="GO" id="GO:0015276">
    <property type="term" value="F:ligand-gated monoatomic ion channel activity"/>
    <property type="evidence" value="ECO:0007669"/>
    <property type="project" value="InterPro"/>
</dbReference>
<dbReference type="STRING" id="1618443.UV73_C0003G0092"/>
<proteinExistence type="inferred from homology"/>
<keyword evidence="6" id="KW-0472">Membrane</keyword>
<feature type="domain" description="Solute-binding protein family 3/N-terminal" evidence="7">
    <location>
        <begin position="82"/>
        <end position="299"/>
    </location>
</feature>
<evidence type="ECO:0000256" key="4">
    <source>
        <dbReference type="RuleBase" id="RU003744"/>
    </source>
</evidence>
<evidence type="ECO:0000259" key="7">
    <source>
        <dbReference type="SMART" id="SM00062"/>
    </source>
</evidence>
<feature type="domain" description="Ionotropic glutamate receptor C-terminal" evidence="8">
    <location>
        <begin position="83"/>
        <end position="299"/>
    </location>
</feature>
<evidence type="ECO:0000256" key="6">
    <source>
        <dbReference type="SAM" id="Phobius"/>
    </source>
</evidence>
<dbReference type="PANTHER" id="PTHR35936:SF17">
    <property type="entry name" value="ARGININE-BINDING EXTRACELLULAR PROTEIN ARTP"/>
    <property type="match status" value="1"/>
</dbReference>
<dbReference type="Pfam" id="PF00497">
    <property type="entry name" value="SBP_bac_3"/>
    <property type="match status" value="1"/>
</dbReference>
<name>A0A0G1DJZ2_9BACT</name>